<evidence type="ECO:0000259" key="8">
    <source>
        <dbReference type="Pfam" id="PF21036"/>
    </source>
</evidence>
<evidence type="ECO:0000256" key="5">
    <source>
        <dbReference type="ARBA" id="ARBA00022729"/>
    </source>
</evidence>
<dbReference type="InterPro" id="IPR050426">
    <property type="entry name" value="Glycosyltransferase_28"/>
</dbReference>
<dbReference type="GO" id="GO:0017000">
    <property type="term" value="P:antibiotic biosynthetic process"/>
    <property type="evidence" value="ECO:0007669"/>
    <property type="project" value="UniProtKB-KW"/>
</dbReference>
<feature type="domain" description="Erythromycin biosynthesis protein CIII-like C-terminal" evidence="7">
    <location>
        <begin position="272"/>
        <end position="414"/>
    </location>
</feature>
<dbReference type="AlphaFoldDB" id="A0A7Y6IKV6"/>
<dbReference type="GO" id="GO:0008194">
    <property type="term" value="F:UDP-glycosyltransferase activity"/>
    <property type="evidence" value="ECO:0007669"/>
    <property type="project" value="InterPro"/>
</dbReference>
<dbReference type="NCBIfam" id="TIGR04516">
    <property type="entry name" value="glycosyl_450act"/>
    <property type="match status" value="1"/>
</dbReference>
<keyword evidence="5" id="KW-0732">Signal</keyword>
<dbReference type="Gene3D" id="3.40.50.2000">
    <property type="entry name" value="Glycogen Phosphorylase B"/>
    <property type="match status" value="2"/>
</dbReference>
<dbReference type="PANTHER" id="PTHR48050">
    <property type="entry name" value="STEROL 3-BETA-GLUCOSYLTRANSFERASE"/>
    <property type="match status" value="1"/>
</dbReference>
<dbReference type="PANTHER" id="PTHR48050:SF13">
    <property type="entry name" value="STEROL 3-BETA-GLUCOSYLTRANSFERASE UGT80A2"/>
    <property type="match status" value="1"/>
</dbReference>
<comment type="similarity">
    <text evidence="2">Belongs to the glycosyltransferase 28 family.</text>
</comment>
<dbReference type="GO" id="GO:0016758">
    <property type="term" value="F:hexosyltransferase activity"/>
    <property type="evidence" value="ECO:0007669"/>
    <property type="project" value="UniProtKB-ARBA"/>
</dbReference>
<keyword evidence="10" id="KW-1185">Reference proteome</keyword>
<dbReference type="CDD" id="cd03784">
    <property type="entry name" value="GT1_Gtf-like"/>
    <property type="match status" value="1"/>
</dbReference>
<dbReference type="Proteomes" id="UP000546126">
    <property type="component" value="Unassembled WGS sequence"/>
</dbReference>
<keyword evidence="4 9" id="KW-0808">Transferase</keyword>
<name>A0A7Y6IKV6_9ACTN</name>
<keyword evidence="6" id="KW-0045">Antibiotic biosynthesis</keyword>
<dbReference type="EMBL" id="JABWGO010000001">
    <property type="protein sequence ID" value="NUW39640.1"/>
    <property type="molecule type" value="Genomic_DNA"/>
</dbReference>
<reference evidence="9 10" key="1">
    <citation type="submission" date="2020-06" db="EMBL/GenBank/DDBJ databases">
        <authorList>
            <person name="Chanama M."/>
        </authorList>
    </citation>
    <scope>NUCLEOTIDE SEQUENCE [LARGE SCALE GENOMIC DNA]</scope>
    <source>
        <strain evidence="9 10">TBRC6557</strain>
    </source>
</reference>
<feature type="domain" description="Erythromycin biosynthesis protein CIII-like N-terminal" evidence="8">
    <location>
        <begin position="22"/>
        <end position="256"/>
    </location>
</feature>
<evidence type="ECO:0000256" key="4">
    <source>
        <dbReference type="ARBA" id="ARBA00022679"/>
    </source>
</evidence>
<dbReference type="InterPro" id="IPR010610">
    <property type="entry name" value="EryCIII-like_C"/>
</dbReference>
<evidence type="ECO:0000256" key="2">
    <source>
        <dbReference type="ARBA" id="ARBA00006962"/>
    </source>
</evidence>
<dbReference type="Pfam" id="PF21036">
    <property type="entry name" value="EryCIII-like_N"/>
    <property type="match status" value="1"/>
</dbReference>
<comment type="caution">
    <text evidence="9">The sequence shown here is derived from an EMBL/GenBank/DDBJ whole genome shotgun (WGS) entry which is preliminary data.</text>
</comment>
<comment type="pathway">
    <text evidence="1">Antibiotic biosynthesis.</text>
</comment>
<gene>
    <name evidence="9" type="ORF">HT134_05765</name>
</gene>
<dbReference type="SUPFAM" id="SSF53756">
    <property type="entry name" value="UDP-Glycosyltransferase/glycogen phosphorylase"/>
    <property type="match status" value="1"/>
</dbReference>
<dbReference type="Pfam" id="PF06722">
    <property type="entry name" value="EryCIII-like_C"/>
    <property type="match status" value="1"/>
</dbReference>
<evidence type="ECO:0000313" key="10">
    <source>
        <dbReference type="Proteomes" id="UP000546126"/>
    </source>
</evidence>
<evidence type="ECO:0000256" key="3">
    <source>
        <dbReference type="ARBA" id="ARBA00022676"/>
    </source>
</evidence>
<proteinExistence type="inferred from homology"/>
<keyword evidence="3" id="KW-0328">Glycosyltransferase</keyword>
<dbReference type="RefSeq" id="WP_175599152.1">
    <property type="nucleotide sequence ID" value="NZ_JABWGO010000001.1"/>
</dbReference>
<evidence type="ECO:0000256" key="6">
    <source>
        <dbReference type="ARBA" id="ARBA00023194"/>
    </source>
</evidence>
<protein>
    <submittedName>
        <fullName evidence="9">Activator-dependent family glycosyltransferase</fullName>
    </submittedName>
</protein>
<evidence type="ECO:0000313" key="9">
    <source>
        <dbReference type="EMBL" id="NUW39640.1"/>
    </source>
</evidence>
<accession>A0A7Y6IKV6</accession>
<dbReference type="InterPro" id="IPR030953">
    <property type="entry name" value="Glycosyl_450act"/>
</dbReference>
<evidence type="ECO:0000256" key="1">
    <source>
        <dbReference type="ARBA" id="ARBA00004792"/>
    </source>
</evidence>
<sequence length="434" mass="47309">MRVLVTSFAMDAHFNGMVPLAWALRTAGHEVRVASQPALTPSIARAGLTAVPVGDDHQVERVMAAAAPGVFALHQNPDYLEGRPELLDLDFLESSTTMLTAMFYAQINNDTMVDEMVAFSRWWRPDLVIWEPFTFAGAVAAHVTGAAHARLLWGPDLFLQVYQRFQRLLAPLPAELRDDAVRDWLTWTLGRHGAEFSPEVVTGHWTIDQMPASVRFELDQPLVPMRYIPYNGPLPAVVPLWSRTDPDRPRVCVTGGMTERTTGFSGLDAVAELLEAIAELDVEVIATVKTGERMRPLPGNVRVVDSVPLHVVLPSCDAVVHHGGAGTWASAALYGVPQLALAWQWDDVFRALRLEKLGAGRYLPPGPARQASAVRDGLAHLLEDSSFRAGAAKIREEMLDCPTPNEVVPALEDLTAAHRGAPSGIPAGTASARR</sequence>
<dbReference type="FunFam" id="3.40.50.2000:FF:000072">
    <property type="entry name" value="Glycosyl transferase"/>
    <property type="match status" value="1"/>
</dbReference>
<dbReference type="InterPro" id="IPR002213">
    <property type="entry name" value="UDP_glucos_trans"/>
</dbReference>
<dbReference type="FunFam" id="3.40.50.2000:FF:000261">
    <property type="entry name" value="Putative glycosyl transferase"/>
    <property type="match status" value="1"/>
</dbReference>
<evidence type="ECO:0000259" key="7">
    <source>
        <dbReference type="Pfam" id="PF06722"/>
    </source>
</evidence>
<organism evidence="9 10">
    <name type="scientific">Nonomuraea rhodomycinica</name>
    <dbReference type="NCBI Taxonomy" id="1712872"/>
    <lineage>
        <taxon>Bacteria</taxon>
        <taxon>Bacillati</taxon>
        <taxon>Actinomycetota</taxon>
        <taxon>Actinomycetes</taxon>
        <taxon>Streptosporangiales</taxon>
        <taxon>Streptosporangiaceae</taxon>
        <taxon>Nonomuraea</taxon>
    </lineage>
</organism>
<dbReference type="InterPro" id="IPR048284">
    <property type="entry name" value="EryCIII-like_N"/>
</dbReference>